<comment type="caution">
    <text evidence="2">The sequence shown here is derived from an EMBL/GenBank/DDBJ whole genome shotgun (WGS) entry which is preliminary data.</text>
</comment>
<dbReference type="Proteomes" id="UP000638848">
    <property type="component" value="Unassembled WGS sequence"/>
</dbReference>
<dbReference type="EMBL" id="BMEQ01000012">
    <property type="protein sequence ID" value="GGG60481.1"/>
    <property type="molecule type" value="Genomic_DNA"/>
</dbReference>
<evidence type="ECO:0000256" key="1">
    <source>
        <dbReference type="SAM" id="MobiDB-lite"/>
    </source>
</evidence>
<organism evidence="2 3">
    <name type="scientific">Kocuria dechangensis</name>
    <dbReference type="NCBI Taxonomy" id="1176249"/>
    <lineage>
        <taxon>Bacteria</taxon>
        <taxon>Bacillati</taxon>
        <taxon>Actinomycetota</taxon>
        <taxon>Actinomycetes</taxon>
        <taxon>Micrococcales</taxon>
        <taxon>Micrococcaceae</taxon>
        <taxon>Kocuria</taxon>
    </lineage>
</organism>
<feature type="region of interest" description="Disordered" evidence="1">
    <location>
        <begin position="107"/>
        <end position="154"/>
    </location>
</feature>
<reference evidence="2" key="2">
    <citation type="submission" date="2020-09" db="EMBL/GenBank/DDBJ databases">
        <authorList>
            <person name="Sun Q."/>
            <person name="Zhou Y."/>
        </authorList>
    </citation>
    <scope>NUCLEOTIDE SEQUENCE</scope>
    <source>
        <strain evidence="2">CGMCC 1.12187</strain>
    </source>
</reference>
<gene>
    <name evidence="2" type="ORF">GCM10011374_24160</name>
</gene>
<evidence type="ECO:0000313" key="2">
    <source>
        <dbReference type="EMBL" id="GGG60481.1"/>
    </source>
</evidence>
<protein>
    <submittedName>
        <fullName evidence="2">Uncharacterized protein</fullName>
    </submittedName>
</protein>
<proteinExistence type="predicted"/>
<dbReference type="AlphaFoldDB" id="A0A917GXA0"/>
<reference evidence="2" key="1">
    <citation type="journal article" date="2014" name="Int. J. Syst. Evol. Microbiol.">
        <title>Complete genome sequence of Corynebacterium casei LMG S-19264T (=DSM 44701T), isolated from a smear-ripened cheese.</title>
        <authorList>
            <consortium name="US DOE Joint Genome Institute (JGI-PGF)"/>
            <person name="Walter F."/>
            <person name="Albersmeier A."/>
            <person name="Kalinowski J."/>
            <person name="Ruckert C."/>
        </authorList>
    </citation>
    <scope>NUCLEOTIDE SEQUENCE</scope>
    <source>
        <strain evidence="2">CGMCC 1.12187</strain>
    </source>
</reference>
<sequence length="154" mass="17452">MDGLVARYRSILLAGSSAPSWDDLTDDEKHRWRQAYRSAPAHSYARTLLHAETIHPGDPEPHRTRRWTDFTGQVFEWSPTWQRWESGSFSYSWERIPSRNYPLALLPPAEHPHPLPAPSPRAAPPMCPASGRNNPTEHGAHPLTEPGHRARKAA</sequence>
<accession>A0A917GXA0</accession>
<name>A0A917GXA0_9MICC</name>
<keyword evidence="3" id="KW-1185">Reference proteome</keyword>
<feature type="compositionally biased region" description="Pro residues" evidence="1">
    <location>
        <begin position="114"/>
        <end position="127"/>
    </location>
</feature>
<evidence type="ECO:0000313" key="3">
    <source>
        <dbReference type="Proteomes" id="UP000638848"/>
    </source>
</evidence>